<keyword evidence="3" id="KW-0812">Transmembrane</keyword>
<keyword evidence="3" id="KW-1133">Transmembrane helix</keyword>
<gene>
    <name evidence="5" type="ORF">SBA1_630074</name>
</gene>
<evidence type="ECO:0000256" key="1">
    <source>
        <dbReference type="ARBA" id="ARBA00022801"/>
    </source>
</evidence>
<protein>
    <submittedName>
        <fullName evidence="5">Inosine/uridine-preferring nucleoside hydrolase</fullName>
    </submittedName>
</protein>
<dbReference type="EMBL" id="OMOD01000159">
    <property type="protein sequence ID" value="SPF46125.1"/>
    <property type="molecule type" value="Genomic_DNA"/>
</dbReference>
<evidence type="ECO:0000256" key="3">
    <source>
        <dbReference type="SAM" id="Phobius"/>
    </source>
</evidence>
<feature type="transmembrane region" description="Helical" evidence="3">
    <location>
        <begin position="75"/>
        <end position="94"/>
    </location>
</feature>
<dbReference type="Proteomes" id="UP000238701">
    <property type="component" value="Unassembled WGS sequence"/>
</dbReference>
<accession>A0A2U3L2H2</accession>
<dbReference type="InterPro" id="IPR023186">
    <property type="entry name" value="IUNH"/>
</dbReference>
<organism evidence="5 6">
    <name type="scientific">Candidatus Sulfotelmatobacter kueseliae</name>
    <dbReference type="NCBI Taxonomy" id="2042962"/>
    <lineage>
        <taxon>Bacteria</taxon>
        <taxon>Pseudomonadati</taxon>
        <taxon>Acidobacteriota</taxon>
        <taxon>Terriglobia</taxon>
        <taxon>Terriglobales</taxon>
        <taxon>Candidatus Korobacteraceae</taxon>
        <taxon>Candidatus Sulfotelmatobacter</taxon>
    </lineage>
</organism>
<dbReference type="PANTHER" id="PTHR12304">
    <property type="entry name" value="INOSINE-URIDINE PREFERRING NUCLEOSIDE HYDROLASE"/>
    <property type="match status" value="1"/>
</dbReference>
<name>A0A2U3L2H2_9BACT</name>
<sequence>MRSGFLINGETGKEFPGVGAVDCERPLTCTIWIEAAVERLEAMELLEKWDGSDRHPKCEIMLGDAAFTSYRGAGLLKVILWLITILLISLPIAAQSKRKVIIDQDARGPATTDQQSMIILLQSPQVETLGITVVSGDQWRDEEVAHTLRMLEIIGRTDVPVLPGAIFPLVNRLETIERWESLYGKVGYKGAWNRKPTGDGVRGTFHGPYEVPDLVEGNPTTKPADEDAAHFIIRMLHKYPHEVTIYAGGPLTNLAQALSIDPNVADLAQELVIMGGSIAPVVPLEWQTQNRREFNFWWDPEAVHMVLTSPWHKITITTVDISVKTRLTQAMIAEIAKSPSPSAQYVGKYGDEEYLWDELAAAAWLDPSIITKETSLYMDIDISHTAGYGNVLVWAPGSQPGLGEQLVHVQEDLDKEKFYRMFIDLMSQPVPGVRK</sequence>
<dbReference type="AlphaFoldDB" id="A0A2U3L2H2"/>
<dbReference type="GO" id="GO:0006152">
    <property type="term" value="P:purine nucleoside catabolic process"/>
    <property type="evidence" value="ECO:0007669"/>
    <property type="project" value="TreeGrafter"/>
</dbReference>
<feature type="domain" description="Inosine/uridine-preferring nucleoside hydrolase" evidence="4">
    <location>
        <begin position="100"/>
        <end position="419"/>
    </location>
</feature>
<dbReference type="GO" id="GO:0005829">
    <property type="term" value="C:cytosol"/>
    <property type="evidence" value="ECO:0007669"/>
    <property type="project" value="TreeGrafter"/>
</dbReference>
<dbReference type="InterPro" id="IPR036452">
    <property type="entry name" value="Ribo_hydro-like"/>
</dbReference>
<keyword evidence="3" id="KW-0472">Membrane</keyword>
<evidence type="ECO:0000256" key="2">
    <source>
        <dbReference type="ARBA" id="ARBA00023295"/>
    </source>
</evidence>
<dbReference type="InterPro" id="IPR001910">
    <property type="entry name" value="Inosine/uridine_hydrolase_dom"/>
</dbReference>
<proteinExistence type="predicted"/>
<dbReference type="Pfam" id="PF01156">
    <property type="entry name" value="IU_nuc_hydro"/>
    <property type="match status" value="1"/>
</dbReference>
<dbReference type="PANTHER" id="PTHR12304:SF4">
    <property type="entry name" value="URIDINE NUCLEOSIDASE"/>
    <property type="match status" value="1"/>
</dbReference>
<dbReference type="SUPFAM" id="SSF53590">
    <property type="entry name" value="Nucleoside hydrolase"/>
    <property type="match status" value="1"/>
</dbReference>
<evidence type="ECO:0000259" key="4">
    <source>
        <dbReference type="Pfam" id="PF01156"/>
    </source>
</evidence>
<dbReference type="Gene3D" id="3.90.245.10">
    <property type="entry name" value="Ribonucleoside hydrolase-like"/>
    <property type="match status" value="1"/>
</dbReference>
<keyword evidence="1 5" id="KW-0378">Hydrolase</keyword>
<evidence type="ECO:0000313" key="5">
    <source>
        <dbReference type="EMBL" id="SPF46125.1"/>
    </source>
</evidence>
<keyword evidence="2" id="KW-0326">Glycosidase</keyword>
<evidence type="ECO:0000313" key="6">
    <source>
        <dbReference type="Proteomes" id="UP000238701"/>
    </source>
</evidence>
<reference evidence="6" key="1">
    <citation type="submission" date="2018-02" db="EMBL/GenBank/DDBJ databases">
        <authorList>
            <person name="Hausmann B."/>
        </authorList>
    </citation>
    <scope>NUCLEOTIDE SEQUENCE [LARGE SCALE GENOMIC DNA]</scope>
    <source>
        <strain evidence="6">Peat soil MAG SbA1</strain>
    </source>
</reference>
<dbReference type="GO" id="GO:0008477">
    <property type="term" value="F:purine nucleosidase activity"/>
    <property type="evidence" value="ECO:0007669"/>
    <property type="project" value="TreeGrafter"/>
</dbReference>